<organism evidence="1 2">
    <name type="scientific">Strongyloides venezuelensis</name>
    <name type="common">Threadworm</name>
    <dbReference type="NCBI Taxonomy" id="75913"/>
    <lineage>
        <taxon>Eukaryota</taxon>
        <taxon>Metazoa</taxon>
        <taxon>Ecdysozoa</taxon>
        <taxon>Nematoda</taxon>
        <taxon>Chromadorea</taxon>
        <taxon>Rhabditida</taxon>
        <taxon>Tylenchina</taxon>
        <taxon>Panagrolaimomorpha</taxon>
        <taxon>Strongyloidoidea</taxon>
        <taxon>Strongyloididae</taxon>
        <taxon>Strongyloides</taxon>
    </lineage>
</organism>
<protein>
    <submittedName>
        <fullName evidence="2">Uncharacterized protein</fullName>
    </submittedName>
</protein>
<dbReference type="WBParaSite" id="SVE_0843600.1">
    <property type="protein sequence ID" value="SVE_0843600.1"/>
    <property type="gene ID" value="SVE_0843600"/>
</dbReference>
<keyword evidence="1" id="KW-1185">Reference proteome</keyword>
<reference evidence="1" key="1">
    <citation type="submission" date="2014-07" db="EMBL/GenBank/DDBJ databases">
        <authorList>
            <person name="Martin A.A"/>
            <person name="De Silva N."/>
        </authorList>
    </citation>
    <scope>NUCLEOTIDE SEQUENCE</scope>
</reference>
<evidence type="ECO:0000313" key="1">
    <source>
        <dbReference type="Proteomes" id="UP000035680"/>
    </source>
</evidence>
<evidence type="ECO:0000313" key="2">
    <source>
        <dbReference type="WBParaSite" id="SVE_0843600.1"/>
    </source>
</evidence>
<dbReference type="Proteomes" id="UP000035680">
    <property type="component" value="Unassembled WGS sequence"/>
</dbReference>
<dbReference type="AlphaFoldDB" id="A0A0K0FHS1"/>
<name>A0A0K0FHS1_STRVS</name>
<reference evidence="2" key="2">
    <citation type="submission" date="2015-08" db="UniProtKB">
        <authorList>
            <consortium name="WormBaseParasite"/>
        </authorList>
    </citation>
    <scope>IDENTIFICATION</scope>
</reference>
<accession>A0A0K0FHS1</accession>
<sequence length="137" mass="15351">MGAASNRMYKLVPPTTKPKQKSKVKAIIATINSAASTTVKPSTSTTIKLTISTNNEIKTKKSSLFDSIITTPLTENPTTTTSIRDTNGLREKFCRDLLILSDELIGDARNYSNYFVKNFDYNELEPYEDEGRLQYIC</sequence>
<proteinExistence type="predicted"/>